<proteinExistence type="predicted"/>
<organism evidence="3 4">
    <name type="scientific">Streptomyces sedi</name>
    <dbReference type="NCBI Taxonomy" id="555059"/>
    <lineage>
        <taxon>Bacteria</taxon>
        <taxon>Bacillati</taxon>
        <taxon>Actinomycetota</taxon>
        <taxon>Actinomycetes</taxon>
        <taxon>Kitasatosporales</taxon>
        <taxon>Streptomycetaceae</taxon>
        <taxon>Streptomyces</taxon>
    </lineage>
</organism>
<feature type="region of interest" description="Disordered" evidence="1">
    <location>
        <begin position="189"/>
        <end position="258"/>
    </location>
</feature>
<evidence type="ECO:0000256" key="1">
    <source>
        <dbReference type="SAM" id="MobiDB-lite"/>
    </source>
</evidence>
<evidence type="ECO:0000313" key="4">
    <source>
        <dbReference type="Proteomes" id="UP000311713"/>
    </source>
</evidence>
<dbReference type="PROSITE" id="PS50995">
    <property type="entry name" value="HTH_MARR_2"/>
    <property type="match status" value="1"/>
</dbReference>
<gene>
    <name evidence="3" type="ORF">FH715_14830</name>
</gene>
<dbReference type="InterPro" id="IPR036390">
    <property type="entry name" value="WH_DNA-bd_sf"/>
</dbReference>
<dbReference type="SUPFAM" id="SSF46785">
    <property type="entry name" value="Winged helix' DNA-binding domain"/>
    <property type="match status" value="1"/>
</dbReference>
<protein>
    <submittedName>
        <fullName evidence="3">MarR family transcriptional regulator</fullName>
    </submittedName>
</protein>
<dbReference type="InterPro" id="IPR039422">
    <property type="entry name" value="MarR/SlyA-like"/>
</dbReference>
<dbReference type="GO" id="GO:0006950">
    <property type="term" value="P:response to stress"/>
    <property type="evidence" value="ECO:0007669"/>
    <property type="project" value="TreeGrafter"/>
</dbReference>
<dbReference type="AlphaFoldDB" id="A0A5C4V0J5"/>
<sequence>MTRSERRCQSKRVTSPPPRSTPDAAHAASELVELLEVLWERGRDAASPAPVSPSQLRVLHVLEREEGINLRGLGEVLGAAPSSVSRLCDRLQALGYVEREQSPASRRELQLSLTPSGRAFLAELRGRRKRALETAVAAMEPGARRALVEGLAGFRAAVERTPHTVERTALAVEEPAAVVRQAVPAVEEPAPVAPHVPPAPPVPAEHAGREGEGAGRPASPTPASPTPAEPAAWGDRAGGGPGPRTLGGRVGAPEATAG</sequence>
<accession>A0A5C4V0J5</accession>
<dbReference type="EMBL" id="VDGT01000010">
    <property type="protein sequence ID" value="TNM29414.1"/>
    <property type="molecule type" value="Genomic_DNA"/>
</dbReference>
<comment type="caution">
    <text evidence="3">The sequence shown here is derived from an EMBL/GenBank/DDBJ whole genome shotgun (WGS) entry which is preliminary data.</text>
</comment>
<name>A0A5C4V0J5_9ACTN</name>
<dbReference type="GO" id="GO:0003700">
    <property type="term" value="F:DNA-binding transcription factor activity"/>
    <property type="evidence" value="ECO:0007669"/>
    <property type="project" value="InterPro"/>
</dbReference>
<dbReference type="Pfam" id="PF12802">
    <property type="entry name" value="MarR_2"/>
    <property type="match status" value="1"/>
</dbReference>
<feature type="domain" description="HTH marR-type" evidence="2">
    <location>
        <begin position="28"/>
        <end position="156"/>
    </location>
</feature>
<reference evidence="3 4" key="1">
    <citation type="submission" date="2019-06" db="EMBL/GenBank/DDBJ databases">
        <title>Draft genome of Streptomyces sedi sp. JCM16909.</title>
        <authorList>
            <person name="Klykleung N."/>
            <person name="Tanasupawat S."/>
            <person name="Kudo T."/>
            <person name="Yuki M."/>
            <person name="Ohkuma M."/>
        </authorList>
    </citation>
    <scope>NUCLEOTIDE SEQUENCE [LARGE SCALE GENOMIC DNA]</scope>
    <source>
        <strain evidence="3 4">JCM 16909</strain>
    </source>
</reference>
<feature type="region of interest" description="Disordered" evidence="1">
    <location>
        <begin position="1"/>
        <end position="26"/>
    </location>
</feature>
<keyword evidence="4" id="KW-1185">Reference proteome</keyword>
<dbReference type="OrthoDB" id="3830756at2"/>
<feature type="compositionally biased region" description="Pro residues" evidence="1">
    <location>
        <begin position="191"/>
        <end position="203"/>
    </location>
</feature>
<evidence type="ECO:0000259" key="2">
    <source>
        <dbReference type="PROSITE" id="PS50995"/>
    </source>
</evidence>
<dbReference type="PANTHER" id="PTHR33164">
    <property type="entry name" value="TRANSCRIPTIONAL REGULATOR, MARR FAMILY"/>
    <property type="match status" value="1"/>
</dbReference>
<dbReference type="SMART" id="SM00347">
    <property type="entry name" value="HTH_MARR"/>
    <property type="match status" value="1"/>
</dbReference>
<evidence type="ECO:0000313" key="3">
    <source>
        <dbReference type="EMBL" id="TNM29414.1"/>
    </source>
</evidence>
<dbReference type="Gene3D" id="1.10.10.10">
    <property type="entry name" value="Winged helix-like DNA-binding domain superfamily/Winged helix DNA-binding domain"/>
    <property type="match status" value="1"/>
</dbReference>
<dbReference type="PANTHER" id="PTHR33164:SF103">
    <property type="entry name" value="REGULATORY PROTEIN MARR"/>
    <property type="match status" value="1"/>
</dbReference>
<feature type="compositionally biased region" description="Pro residues" evidence="1">
    <location>
        <begin position="219"/>
        <end position="228"/>
    </location>
</feature>
<dbReference type="InterPro" id="IPR036388">
    <property type="entry name" value="WH-like_DNA-bd_sf"/>
</dbReference>
<dbReference type="Proteomes" id="UP000311713">
    <property type="component" value="Unassembled WGS sequence"/>
</dbReference>
<dbReference type="InterPro" id="IPR000835">
    <property type="entry name" value="HTH_MarR-typ"/>
</dbReference>